<evidence type="ECO:0000259" key="1">
    <source>
        <dbReference type="Pfam" id="PF01975"/>
    </source>
</evidence>
<organism evidence="2 3">
    <name type="scientific">Malassezia cuniculi</name>
    <dbReference type="NCBI Taxonomy" id="948313"/>
    <lineage>
        <taxon>Eukaryota</taxon>
        <taxon>Fungi</taxon>
        <taxon>Dikarya</taxon>
        <taxon>Basidiomycota</taxon>
        <taxon>Ustilaginomycotina</taxon>
        <taxon>Malasseziomycetes</taxon>
        <taxon>Malasseziales</taxon>
        <taxon>Malasseziaceae</taxon>
        <taxon>Malassezia</taxon>
    </lineage>
</organism>
<evidence type="ECO:0000313" key="3">
    <source>
        <dbReference type="Proteomes" id="UP001219933"/>
    </source>
</evidence>
<dbReference type="Proteomes" id="UP001219933">
    <property type="component" value="Chromosome 3"/>
</dbReference>
<dbReference type="PANTHER" id="PTHR47551:SF1">
    <property type="entry name" value="TUBULIN--TYROSINE LIGASE PBY1-RELATED"/>
    <property type="match status" value="1"/>
</dbReference>
<evidence type="ECO:0000313" key="2">
    <source>
        <dbReference type="EMBL" id="WFD35663.1"/>
    </source>
</evidence>
<dbReference type="EMBL" id="CP119879">
    <property type="protein sequence ID" value="WFD35663.1"/>
    <property type="molecule type" value="Genomic_DNA"/>
</dbReference>
<proteinExistence type="predicted"/>
<dbReference type="InterPro" id="IPR027746">
    <property type="entry name" value="TTL"/>
</dbReference>
<dbReference type="AlphaFoldDB" id="A0AAF0EZV9"/>
<dbReference type="NCBIfam" id="TIGR00087">
    <property type="entry name" value="surE"/>
    <property type="match status" value="1"/>
</dbReference>
<dbReference type="SUPFAM" id="SSF64167">
    <property type="entry name" value="SurE-like"/>
    <property type="match status" value="1"/>
</dbReference>
<accession>A0AAF0EZV9</accession>
<feature type="domain" description="Survival protein SurE-like phosphatase/nucleotidase" evidence="1">
    <location>
        <begin position="7"/>
        <end position="244"/>
    </location>
</feature>
<gene>
    <name evidence="2" type="ORF">MCUN1_002524</name>
</gene>
<dbReference type="InterPro" id="IPR002828">
    <property type="entry name" value="SurE-like_Pase/nucleotidase"/>
</dbReference>
<keyword evidence="3" id="KW-1185">Reference proteome</keyword>
<dbReference type="GO" id="GO:0000932">
    <property type="term" value="C:P-body"/>
    <property type="evidence" value="ECO:0007669"/>
    <property type="project" value="TreeGrafter"/>
</dbReference>
<protein>
    <recommendedName>
        <fullName evidence="1">Survival protein SurE-like phosphatase/nucleotidase domain-containing protein</fullName>
    </recommendedName>
</protein>
<dbReference type="InterPro" id="IPR036523">
    <property type="entry name" value="SurE-like_sf"/>
</dbReference>
<reference evidence="2" key="1">
    <citation type="submission" date="2023-03" db="EMBL/GenBank/DDBJ databases">
        <title>Mating type loci evolution in Malassezia.</title>
        <authorList>
            <person name="Coelho M.A."/>
        </authorList>
    </citation>
    <scope>NUCLEOTIDE SEQUENCE</scope>
    <source>
        <strain evidence="2">CBS 11721</strain>
    </source>
</reference>
<dbReference type="Pfam" id="PF01975">
    <property type="entry name" value="SurE"/>
    <property type="match status" value="1"/>
</dbReference>
<dbReference type="GO" id="GO:0016787">
    <property type="term" value="F:hydrolase activity"/>
    <property type="evidence" value="ECO:0007669"/>
    <property type="project" value="InterPro"/>
</dbReference>
<name>A0AAF0EZV9_9BASI</name>
<dbReference type="PANTHER" id="PTHR47551">
    <property type="entry name" value="TUBULIN--TYROSINE LIGASE PBY1-RELATED"/>
    <property type="match status" value="1"/>
</dbReference>
<sequence length="326" mass="35299">MTRPLRVLLVNDDGPPSPTSPYVLALYEALVELGWTVRAVLPSGQRSWSGTNYSVSEPQVRYWYYYPISGNNDGSNPGTDGSWSDTRRQIDRARGEIGEWVLVDATPSSCTNIGIYAQETLFGETDAFDLVISGPNLGRNTGTAFCLSSGTVGAAMAGALCHTKAIAVSYGHFAKDPPSVTPGRTDPLSKEELQVARNRALAHTVALIKRLWREWDAHTALYSINVPLCDTLARPEVCWTRLWPSSHGQIYCAQTDASSAASTPGLFLDFKPQLGPAMRPSTDEELEPGTDVWAVCTGKISVTPLKTSFEHPTALPETPLSVASVL</sequence>
<dbReference type="Gene3D" id="3.40.1210.10">
    <property type="entry name" value="Survival protein SurE-like phosphatase/nucleotidase"/>
    <property type="match status" value="1"/>
</dbReference>